<organism evidence="1 2">
    <name type="scientific">Hypoxylon rubiginosum</name>
    <dbReference type="NCBI Taxonomy" id="110542"/>
    <lineage>
        <taxon>Eukaryota</taxon>
        <taxon>Fungi</taxon>
        <taxon>Dikarya</taxon>
        <taxon>Ascomycota</taxon>
        <taxon>Pezizomycotina</taxon>
        <taxon>Sordariomycetes</taxon>
        <taxon>Xylariomycetidae</taxon>
        <taxon>Xylariales</taxon>
        <taxon>Hypoxylaceae</taxon>
        <taxon>Hypoxylon</taxon>
    </lineage>
</organism>
<gene>
    <name evidence="1" type="ORF">F4821DRAFT_271672</name>
</gene>
<comment type="caution">
    <text evidence="1">The sequence shown here is derived from an EMBL/GenBank/DDBJ whole genome shotgun (WGS) entry which is preliminary data.</text>
</comment>
<accession>A0ACC0CTJ1</accession>
<protein>
    <submittedName>
        <fullName evidence="1">Uncharacterized protein</fullName>
    </submittedName>
</protein>
<dbReference type="EMBL" id="MU394349">
    <property type="protein sequence ID" value="KAI6083637.1"/>
    <property type="molecule type" value="Genomic_DNA"/>
</dbReference>
<sequence>MPSDTSMMAMARESQDQHAEPANKGEKRAGDTRGEGGHQSIGRRKRMRNFTPDDRAAHRLFERSRREAFKEKLIELASFLPTLSETEPNRLTKHIVVHESIERHREQNRHIQELQQERDELLAEVNRWRAGASTGGTDDVMLEARSAQSFVYRTAEEWDGFPGEGVAGANEGFGLEMAGGAGEIESPSSRSVTGPERERAALVATIPPSPQGSIPNQDIWAAQISPVAAPTTTLDLPCMPTAVTHERIPPDQTWLEPPDMMGNGIPWHFDVQDLNATQMQPDQAFHDTAGDARSDQTGLPQRLDHMPFTEEHLNPVDNLYWVSR</sequence>
<evidence type="ECO:0000313" key="2">
    <source>
        <dbReference type="Proteomes" id="UP001497680"/>
    </source>
</evidence>
<reference evidence="1 2" key="1">
    <citation type="journal article" date="2022" name="New Phytol.">
        <title>Ecological generalism drives hyperdiversity of secondary metabolite gene clusters in xylarialean endophytes.</title>
        <authorList>
            <person name="Franco M.E.E."/>
            <person name="Wisecaver J.H."/>
            <person name="Arnold A.E."/>
            <person name="Ju Y.M."/>
            <person name="Slot J.C."/>
            <person name="Ahrendt S."/>
            <person name="Moore L.P."/>
            <person name="Eastman K.E."/>
            <person name="Scott K."/>
            <person name="Konkel Z."/>
            <person name="Mondo S.J."/>
            <person name="Kuo A."/>
            <person name="Hayes R.D."/>
            <person name="Haridas S."/>
            <person name="Andreopoulos B."/>
            <person name="Riley R."/>
            <person name="LaButti K."/>
            <person name="Pangilinan J."/>
            <person name="Lipzen A."/>
            <person name="Amirebrahimi M."/>
            <person name="Yan J."/>
            <person name="Adam C."/>
            <person name="Keymanesh K."/>
            <person name="Ng V."/>
            <person name="Louie K."/>
            <person name="Northen T."/>
            <person name="Drula E."/>
            <person name="Henrissat B."/>
            <person name="Hsieh H.M."/>
            <person name="Youens-Clark K."/>
            <person name="Lutzoni F."/>
            <person name="Miadlikowska J."/>
            <person name="Eastwood D.C."/>
            <person name="Hamelin R.C."/>
            <person name="Grigoriev I.V."/>
            <person name="U'Ren J.M."/>
        </authorList>
    </citation>
    <scope>NUCLEOTIDE SEQUENCE [LARGE SCALE GENOMIC DNA]</scope>
    <source>
        <strain evidence="1 2">ER1909</strain>
    </source>
</reference>
<dbReference type="Proteomes" id="UP001497680">
    <property type="component" value="Unassembled WGS sequence"/>
</dbReference>
<keyword evidence="2" id="KW-1185">Reference proteome</keyword>
<evidence type="ECO:0000313" key="1">
    <source>
        <dbReference type="EMBL" id="KAI6083637.1"/>
    </source>
</evidence>
<proteinExistence type="predicted"/>
<name>A0ACC0CTJ1_9PEZI</name>